<dbReference type="InterPro" id="IPR035940">
    <property type="entry name" value="CAP_sf"/>
</dbReference>
<accession>A0AAD5QIW6</accession>
<dbReference type="EMBL" id="JAHQIW010000796">
    <property type="protein sequence ID" value="KAJ1350080.1"/>
    <property type="molecule type" value="Genomic_DNA"/>
</dbReference>
<protein>
    <recommendedName>
        <fullName evidence="2">SCP domain-containing protein</fullName>
    </recommendedName>
</protein>
<dbReference type="AlphaFoldDB" id="A0AAD5QIW6"/>
<evidence type="ECO:0000259" key="2">
    <source>
        <dbReference type="SMART" id="SM00198"/>
    </source>
</evidence>
<keyword evidence="1" id="KW-0732">Signal</keyword>
<proteinExistence type="predicted"/>
<name>A0AAD5QIW6_PARTN</name>
<evidence type="ECO:0000256" key="1">
    <source>
        <dbReference type="SAM" id="SignalP"/>
    </source>
</evidence>
<organism evidence="3 5">
    <name type="scientific">Parelaphostrongylus tenuis</name>
    <name type="common">Meningeal worm</name>
    <dbReference type="NCBI Taxonomy" id="148309"/>
    <lineage>
        <taxon>Eukaryota</taxon>
        <taxon>Metazoa</taxon>
        <taxon>Ecdysozoa</taxon>
        <taxon>Nematoda</taxon>
        <taxon>Chromadorea</taxon>
        <taxon>Rhabditida</taxon>
        <taxon>Rhabditina</taxon>
        <taxon>Rhabditomorpha</taxon>
        <taxon>Strongyloidea</taxon>
        <taxon>Metastrongylidae</taxon>
        <taxon>Parelaphostrongylus</taxon>
    </lineage>
</organism>
<sequence length="217" mass="23770">MSQATPLLLAVFVLLQCGLCSAGYDPPFGCNGTALHDFVRDTILTRINIFRARVALGRYEPLASASDMNKLKWDCNLESIAERAVQNCPQQASISQRNAINFKYYGPSERINQLPNPIFNSIEKWTNVEIPLNPSTNISTDTSTLRDFFTMFNANFTAVGCYSAFCVDRTSTACVFSHPVPQDGARVYTKGKPCVNGGNCNSPKIGACEYGLCVITA</sequence>
<dbReference type="Proteomes" id="UP001196413">
    <property type="component" value="Unassembled WGS sequence"/>
</dbReference>
<feature type="domain" description="SCP" evidence="2">
    <location>
        <begin position="38"/>
        <end position="182"/>
    </location>
</feature>
<evidence type="ECO:0000313" key="5">
    <source>
        <dbReference type="Proteomes" id="UP001196413"/>
    </source>
</evidence>
<comment type="caution">
    <text evidence="3">The sequence shown here is derived from an EMBL/GenBank/DDBJ whole genome shotgun (WGS) entry which is preliminary data.</text>
</comment>
<evidence type="ECO:0000313" key="4">
    <source>
        <dbReference type="EMBL" id="KAJ1350087.1"/>
    </source>
</evidence>
<feature type="signal peptide" evidence="1">
    <location>
        <begin position="1"/>
        <end position="22"/>
    </location>
</feature>
<keyword evidence="5" id="KW-1185">Reference proteome</keyword>
<dbReference type="CDD" id="cd05380">
    <property type="entry name" value="CAP_euk"/>
    <property type="match status" value="1"/>
</dbReference>
<dbReference type="InterPro" id="IPR014044">
    <property type="entry name" value="CAP_dom"/>
</dbReference>
<feature type="chain" id="PRO_5042441368" description="SCP domain-containing protein" evidence="1">
    <location>
        <begin position="23"/>
        <end position="217"/>
    </location>
</feature>
<dbReference type="Pfam" id="PF00188">
    <property type="entry name" value="CAP"/>
    <property type="match status" value="1"/>
</dbReference>
<dbReference type="Gene3D" id="3.40.33.10">
    <property type="entry name" value="CAP"/>
    <property type="match status" value="1"/>
</dbReference>
<reference evidence="3" key="1">
    <citation type="submission" date="2021-06" db="EMBL/GenBank/DDBJ databases">
        <title>Parelaphostrongylus tenuis whole genome reference sequence.</title>
        <authorList>
            <person name="Garwood T.J."/>
            <person name="Larsen P.A."/>
            <person name="Fountain-Jones N.M."/>
            <person name="Garbe J.R."/>
            <person name="Macchietto M.G."/>
            <person name="Kania S.A."/>
            <person name="Gerhold R.W."/>
            <person name="Richards J.E."/>
            <person name="Wolf T.M."/>
        </authorList>
    </citation>
    <scope>NUCLEOTIDE SEQUENCE</scope>
    <source>
        <strain evidence="3">MNPRO001-30</strain>
        <tissue evidence="3">Meninges</tissue>
    </source>
</reference>
<dbReference type="SMART" id="SM00198">
    <property type="entry name" value="SCP"/>
    <property type="match status" value="1"/>
</dbReference>
<gene>
    <name evidence="3" type="ORF">KIN20_005790</name>
    <name evidence="4" type="ORF">KIN20_005801</name>
</gene>
<dbReference type="EMBL" id="JAHQIW010000798">
    <property type="protein sequence ID" value="KAJ1350087.1"/>
    <property type="molecule type" value="Genomic_DNA"/>
</dbReference>
<dbReference type="SUPFAM" id="SSF55797">
    <property type="entry name" value="PR-1-like"/>
    <property type="match status" value="1"/>
</dbReference>
<evidence type="ECO:0000313" key="3">
    <source>
        <dbReference type="EMBL" id="KAJ1350080.1"/>
    </source>
</evidence>